<evidence type="ECO:0000313" key="2">
    <source>
        <dbReference type="Proteomes" id="UP001519311"/>
    </source>
</evidence>
<organism evidence="1 2">
    <name type="scientific">Streptomyces clavifer</name>
    <dbReference type="NCBI Taxonomy" id="68188"/>
    <lineage>
        <taxon>Bacteria</taxon>
        <taxon>Bacillati</taxon>
        <taxon>Actinomycetota</taxon>
        <taxon>Actinomycetes</taxon>
        <taxon>Kitasatosporales</taxon>
        <taxon>Streptomycetaceae</taxon>
        <taxon>Streptomyces</taxon>
    </lineage>
</organism>
<reference evidence="1 2" key="1">
    <citation type="submission" date="2021-03" db="EMBL/GenBank/DDBJ databases">
        <title>Sequencing the genomes of 1000 actinobacteria strains.</title>
        <authorList>
            <person name="Klenk H.-P."/>
        </authorList>
    </citation>
    <scope>NUCLEOTIDE SEQUENCE [LARGE SCALE GENOMIC DNA]</scope>
    <source>
        <strain evidence="1 2">DSM 40843</strain>
    </source>
</reference>
<dbReference type="Proteomes" id="UP001519311">
    <property type="component" value="Unassembled WGS sequence"/>
</dbReference>
<accession>A0ABS4V5D8</accession>
<proteinExistence type="predicted"/>
<gene>
    <name evidence="1" type="ORF">JOF59_001533</name>
</gene>
<keyword evidence="2" id="KW-1185">Reference proteome</keyword>
<dbReference type="EMBL" id="JAGINS010000001">
    <property type="protein sequence ID" value="MBP2359133.1"/>
    <property type="molecule type" value="Genomic_DNA"/>
</dbReference>
<comment type="caution">
    <text evidence="1">The sequence shown here is derived from an EMBL/GenBank/DDBJ whole genome shotgun (WGS) entry which is preliminary data.</text>
</comment>
<protein>
    <submittedName>
        <fullName evidence="1">Uncharacterized protein</fullName>
    </submittedName>
</protein>
<sequence>MAAVAHFAGAAGASLGARAWGDVVTEQRAAGDGAHPVTPTGLDARKALPAGQILTVDAVRSRDLGTTA</sequence>
<dbReference type="RefSeq" id="WP_124281209.1">
    <property type="nucleotide sequence ID" value="NZ_BMWJ01000001.1"/>
</dbReference>
<evidence type="ECO:0000313" key="1">
    <source>
        <dbReference type="EMBL" id="MBP2359133.1"/>
    </source>
</evidence>
<name>A0ABS4V5D8_9ACTN</name>
<dbReference type="GeneID" id="97344757"/>